<dbReference type="NCBIfam" id="NF004238">
    <property type="entry name" value="PRK05682.1-1"/>
    <property type="match status" value="1"/>
</dbReference>
<dbReference type="Pfam" id="PF06429">
    <property type="entry name" value="Flg_bbr_C"/>
    <property type="match status" value="1"/>
</dbReference>
<evidence type="ECO:0000259" key="6">
    <source>
        <dbReference type="Pfam" id="PF00460"/>
    </source>
</evidence>
<protein>
    <recommendedName>
        <fullName evidence="3 5">Flagellar hook protein FlgE</fullName>
    </recommendedName>
</protein>
<proteinExistence type="inferred from homology"/>
<comment type="function">
    <text evidence="5">A flexible structure which links the flagellar filament to the drive apparatus in the basal body.</text>
</comment>
<dbReference type="RefSeq" id="WP_311658312.1">
    <property type="nucleotide sequence ID" value="NZ_JAVRHY010000005.1"/>
</dbReference>
<dbReference type="InterPro" id="IPR037925">
    <property type="entry name" value="FlgE/F/G-like"/>
</dbReference>
<feature type="domain" description="Flagellar basal-body/hook protein C-terminal" evidence="7">
    <location>
        <begin position="358"/>
        <end position="403"/>
    </location>
</feature>
<evidence type="ECO:0000259" key="8">
    <source>
        <dbReference type="Pfam" id="PF07559"/>
    </source>
</evidence>
<dbReference type="Pfam" id="PF07559">
    <property type="entry name" value="FlgE_D2"/>
    <property type="match status" value="1"/>
</dbReference>
<dbReference type="Pfam" id="PF00460">
    <property type="entry name" value="Flg_bb_rod"/>
    <property type="match status" value="1"/>
</dbReference>
<name>A0ABU3B8U8_9GAMM</name>
<dbReference type="InterPro" id="IPR037058">
    <property type="entry name" value="Falgellar_hook_FlgE_sf"/>
</dbReference>
<dbReference type="Proteomes" id="UP001259982">
    <property type="component" value="Unassembled WGS sequence"/>
</dbReference>
<dbReference type="PANTHER" id="PTHR30435">
    <property type="entry name" value="FLAGELLAR PROTEIN"/>
    <property type="match status" value="1"/>
</dbReference>
<dbReference type="SUPFAM" id="SSF117143">
    <property type="entry name" value="Flagellar hook protein flgE"/>
    <property type="match status" value="1"/>
</dbReference>
<evidence type="ECO:0000259" key="9">
    <source>
        <dbReference type="Pfam" id="PF22692"/>
    </source>
</evidence>
<sequence>MSFRIALSGLNAASSDLNVIANNIANVGTTGFKASRAEFADVFANSAQSLGTSRIGSGVRVSDVAQQFGQGNIEFTENALDLAISGDGFFTLDDNGSQVYSRAGAFKVNRDGEVVNSLGQSLQVFPALAGGRFDTGSLTSLRLSSADNAPAATTGLDVEANLPASATAPALAFDATDPETFNHTTSATVYDSLGASHAATLYFVKGATPNTWDVHTAIDGTLVGGANTITYDSSGALTTPANGEIVLPTYVLANGAAPLDITLEMGASTQYGESFSVASLTQDGFATGRITGIEVTQEGIVQARYSNGQSNALGQVALTRFANPQGLEQLGDSTWGSTFAAGEPLRGSAGSSDLGLIQSGALEGSNVDLTEQLVDMITAQRNFQANSQMISTADTITQTIINLR</sequence>
<dbReference type="InterPro" id="IPR010930">
    <property type="entry name" value="Flg_bb/hook_C_dom"/>
</dbReference>
<dbReference type="InterPro" id="IPR001444">
    <property type="entry name" value="Flag_bb_rod_N"/>
</dbReference>
<dbReference type="Gene3D" id="2.60.98.20">
    <property type="entry name" value="Flagellar hook protein FlgE"/>
    <property type="match status" value="1"/>
</dbReference>
<feature type="domain" description="Flagellar hook protein FlgE D2" evidence="8">
    <location>
        <begin position="161"/>
        <end position="285"/>
    </location>
</feature>
<feature type="domain" description="Flagellar basal body rod protein N-terminal" evidence="6">
    <location>
        <begin position="3"/>
        <end position="33"/>
    </location>
</feature>
<keyword evidence="11" id="KW-1185">Reference proteome</keyword>
<comment type="subcellular location">
    <subcellularLocation>
        <location evidence="1 5">Bacterial flagellum basal body</location>
    </subcellularLocation>
</comment>
<keyword evidence="10" id="KW-0966">Cell projection</keyword>
<dbReference type="NCBIfam" id="TIGR03506">
    <property type="entry name" value="FlgEFG_subfam"/>
    <property type="match status" value="1"/>
</dbReference>
<evidence type="ECO:0000256" key="5">
    <source>
        <dbReference type="RuleBase" id="RU362116"/>
    </source>
</evidence>
<dbReference type="InterPro" id="IPR053967">
    <property type="entry name" value="LlgE_F_G-like_D1"/>
</dbReference>
<dbReference type="InterPro" id="IPR020013">
    <property type="entry name" value="Flagellar_FlgE/F/G"/>
</dbReference>
<reference evidence="10 11" key="1">
    <citation type="submission" date="2023-09" db="EMBL/GenBank/DDBJ databases">
        <authorList>
            <person name="Rey-Velasco X."/>
        </authorList>
    </citation>
    <scope>NUCLEOTIDE SEQUENCE [LARGE SCALE GENOMIC DNA]</scope>
    <source>
        <strain evidence="10 11">P385</strain>
    </source>
</reference>
<evidence type="ECO:0000256" key="1">
    <source>
        <dbReference type="ARBA" id="ARBA00004117"/>
    </source>
</evidence>
<keyword evidence="4 5" id="KW-0975">Bacterial flagellum</keyword>
<dbReference type="EMBL" id="JAVRHY010000005">
    <property type="protein sequence ID" value="MDT0618227.1"/>
    <property type="molecule type" value="Genomic_DNA"/>
</dbReference>
<dbReference type="InterPro" id="IPR011491">
    <property type="entry name" value="FlgE_D2"/>
</dbReference>
<evidence type="ECO:0000256" key="3">
    <source>
        <dbReference type="ARBA" id="ARBA00019015"/>
    </source>
</evidence>
<evidence type="ECO:0000256" key="2">
    <source>
        <dbReference type="ARBA" id="ARBA00009677"/>
    </source>
</evidence>
<dbReference type="Pfam" id="PF22692">
    <property type="entry name" value="LlgE_F_G_D1"/>
    <property type="match status" value="1"/>
</dbReference>
<comment type="caution">
    <text evidence="10">The sequence shown here is derived from an EMBL/GenBank/DDBJ whole genome shotgun (WGS) entry which is preliminary data.</text>
</comment>
<keyword evidence="10" id="KW-0282">Flagellum</keyword>
<accession>A0ABU3B8U8</accession>
<evidence type="ECO:0000313" key="11">
    <source>
        <dbReference type="Proteomes" id="UP001259982"/>
    </source>
</evidence>
<dbReference type="PANTHER" id="PTHR30435:SF1">
    <property type="entry name" value="FLAGELLAR HOOK PROTEIN FLGE"/>
    <property type="match status" value="1"/>
</dbReference>
<evidence type="ECO:0000259" key="7">
    <source>
        <dbReference type="Pfam" id="PF06429"/>
    </source>
</evidence>
<gene>
    <name evidence="10" type="primary">flgE</name>
    <name evidence="10" type="ORF">RM531_07050</name>
</gene>
<evidence type="ECO:0000313" key="10">
    <source>
        <dbReference type="EMBL" id="MDT0618227.1"/>
    </source>
</evidence>
<keyword evidence="10" id="KW-0969">Cilium</keyword>
<evidence type="ECO:0000256" key="4">
    <source>
        <dbReference type="ARBA" id="ARBA00023143"/>
    </source>
</evidence>
<comment type="similarity">
    <text evidence="2 5">Belongs to the flagella basal body rod proteins family.</text>
</comment>
<organism evidence="10 11">
    <name type="scientific">Spectribacter acetivorans</name>
    <dbReference type="NCBI Taxonomy" id="3075603"/>
    <lineage>
        <taxon>Bacteria</taxon>
        <taxon>Pseudomonadati</taxon>
        <taxon>Pseudomonadota</taxon>
        <taxon>Gammaproteobacteria</taxon>
        <taxon>Salinisphaerales</taxon>
        <taxon>Salinisphaeraceae</taxon>
        <taxon>Spectribacter</taxon>
    </lineage>
</organism>
<feature type="domain" description="Flagellar hook protein FlgE/F/G-like D1" evidence="9">
    <location>
        <begin position="83"/>
        <end position="124"/>
    </location>
</feature>